<gene>
    <name evidence="1" type="ORF">LARV_00339</name>
</gene>
<organism evidence="1">
    <name type="scientific">Longilinea arvoryzae</name>
    <dbReference type="NCBI Taxonomy" id="360412"/>
    <lineage>
        <taxon>Bacteria</taxon>
        <taxon>Bacillati</taxon>
        <taxon>Chloroflexota</taxon>
        <taxon>Anaerolineae</taxon>
        <taxon>Anaerolineales</taxon>
        <taxon>Anaerolineaceae</taxon>
        <taxon>Longilinea</taxon>
    </lineage>
</organism>
<dbReference type="AlphaFoldDB" id="A0A0S7BFM0"/>
<evidence type="ECO:0000313" key="1">
    <source>
        <dbReference type="EMBL" id="GAP12603.1"/>
    </source>
</evidence>
<dbReference type="Proteomes" id="UP000055060">
    <property type="component" value="Unassembled WGS sequence"/>
</dbReference>
<reference evidence="1" key="1">
    <citation type="submission" date="2015-07" db="EMBL/GenBank/DDBJ databases">
        <title>Draft Genome Sequences of Anaerolinea thermolimosa IMO-1, Bellilinea caldifistulae GOMI-1, Leptolinea tardivitalis YMTK-2, Levilinea saccharolytica KIBI-1,Longilinea arvoryzae KOME-1, Previously Described as Members of the Anaerolineaceae (Chloroflexi).</title>
        <authorList>
            <person name="Sekiguchi Y."/>
            <person name="Ohashi A."/>
            <person name="Matsuura N."/>
            <person name="Tourlousse M.D."/>
        </authorList>
    </citation>
    <scope>NUCLEOTIDE SEQUENCE [LARGE SCALE GENOMIC DNA]</scope>
    <source>
        <strain evidence="1">KOME-1</strain>
    </source>
</reference>
<name>A0A0S7BFM0_9CHLR</name>
<sequence>MMKTPVLLITVAFFIAVGMADLSGPSGVGLANAPVEAVSSPIAGYTWSVVSSPVTADLNSVAMLSANDGWAVGDNGTVLRFDGKNWIAFNAPVTPTTTLAAVSMSSADNGWAIGMDETPPYYGVILRWNGIEWVAVPLPSPPWPFAMADVSVPNDTSAWIAGGIFVCSLGQPCNPEYALGTILHWNGSAWDYTSFPYLRFSAISMLSDTDGWAVGLELVQPTRQLRSCILHWNGTSWTAVEHPLTEYPGGSIRFILEEIAALDPNTAWTAVSGQNRFLRWNGTSWTAVDSPIRGRPSIDILSAGDAWAVGGEGDIGHWDGNTWALVPSPVSATLNSVSLVSPFDGWAVGNGGVILHGRAPTLSLYLPQISK</sequence>
<dbReference type="RefSeq" id="WP_075072014.1">
    <property type="nucleotide sequence ID" value="NZ_DF967972.1"/>
</dbReference>
<dbReference type="STRING" id="360412.LARV_00339"/>
<evidence type="ECO:0000313" key="2">
    <source>
        <dbReference type="Proteomes" id="UP000055060"/>
    </source>
</evidence>
<dbReference type="EMBL" id="DF967972">
    <property type="protein sequence ID" value="GAP12603.1"/>
    <property type="molecule type" value="Genomic_DNA"/>
</dbReference>
<dbReference type="OrthoDB" id="166558at2"/>
<protein>
    <submittedName>
        <fullName evidence="1">Uncharacterized protein related to plant photosystem II stability/assembly factor</fullName>
    </submittedName>
</protein>
<proteinExistence type="predicted"/>
<keyword evidence="2" id="KW-1185">Reference proteome</keyword>
<accession>A0A0S7BFM0</accession>